<comment type="function">
    <text evidence="11">Required for correct processing of both the 5' and 3' ends of 5S rRNA precursor. Cleaves both sides of a double-stranded region yielding mature 5S rRNA in one step.</text>
</comment>
<dbReference type="SMART" id="SM00493">
    <property type="entry name" value="TOPRIM"/>
    <property type="match status" value="1"/>
</dbReference>
<proteinExistence type="inferred from homology"/>
<comment type="subcellular location">
    <subcellularLocation>
        <location evidence="11">Cytoplasm</location>
    </subcellularLocation>
</comment>
<evidence type="ECO:0000256" key="2">
    <source>
        <dbReference type="ARBA" id="ARBA00022517"/>
    </source>
</evidence>
<dbReference type="eggNOG" id="COG1658">
    <property type="taxonomic scope" value="Bacteria"/>
</dbReference>
<gene>
    <name evidence="11 14" type="primary">rnmV</name>
    <name evidence="14" type="ORF">HMPREF9429_01479</name>
</gene>
<dbReference type="InterPro" id="IPR034141">
    <property type="entry name" value="TOPRIM_RNase_M5-like"/>
</dbReference>
<feature type="domain" description="Toprim" evidence="13">
    <location>
        <begin position="3"/>
        <end position="89"/>
    </location>
</feature>
<dbReference type="HAMAP" id="MF_01469">
    <property type="entry name" value="RNase_M5"/>
    <property type="match status" value="1"/>
</dbReference>
<evidence type="ECO:0000256" key="1">
    <source>
        <dbReference type="ARBA" id="ARBA00022490"/>
    </source>
</evidence>
<dbReference type="STRING" id="706434.HMPREF9429_01479"/>
<dbReference type="PANTHER" id="PTHR39156:SF1">
    <property type="entry name" value="RIBONUCLEASE M5"/>
    <property type="match status" value="1"/>
</dbReference>
<keyword evidence="6 11" id="KW-0699">rRNA-binding</keyword>
<evidence type="ECO:0000256" key="11">
    <source>
        <dbReference type="HAMAP-Rule" id="MF_01469"/>
    </source>
</evidence>
<dbReference type="SUPFAM" id="SSF110455">
    <property type="entry name" value="Toprim domain"/>
    <property type="match status" value="1"/>
</dbReference>
<evidence type="ECO:0000256" key="12">
    <source>
        <dbReference type="NCBIfam" id="TIGR00334"/>
    </source>
</evidence>
<evidence type="ECO:0000256" key="8">
    <source>
        <dbReference type="ARBA" id="ARBA00022801"/>
    </source>
</evidence>
<evidence type="ECO:0000256" key="10">
    <source>
        <dbReference type="ARBA" id="ARBA00022884"/>
    </source>
</evidence>
<keyword evidence="15" id="KW-1185">Reference proteome</keyword>
<comment type="similarity">
    <text evidence="11">Belongs to the ribonuclease M5 family.</text>
</comment>
<name>E2ZDH6_9FIRM</name>
<dbReference type="EC" id="3.1.26.8" evidence="11 12"/>
<dbReference type="PANTHER" id="PTHR39156">
    <property type="entry name" value="RIBONUCLEASE M5"/>
    <property type="match status" value="1"/>
</dbReference>
<evidence type="ECO:0000256" key="5">
    <source>
        <dbReference type="ARBA" id="ARBA00022723"/>
    </source>
</evidence>
<sequence length="180" mass="20066">MIKEVIVVEGRADEARIRACRIEADTIRTDGFNLLPHTLEAIRAAYERRGIIILTDPDGAGERIRKYLTDKFPLAKHAFVPRKEAIANDDLGIEQANRDSILRALEQARCLQFEPQHEFTLADLSENGLNGTTDASERRSFVGAKLGIGYGNAKQFLRRLNGYGVTRDEWNAALAALNEG</sequence>
<keyword evidence="4 11" id="KW-0540">Nuclease</keyword>
<evidence type="ECO:0000256" key="3">
    <source>
        <dbReference type="ARBA" id="ARBA00022552"/>
    </source>
</evidence>
<keyword evidence="1 11" id="KW-0963">Cytoplasm</keyword>
<dbReference type="GO" id="GO:0006364">
    <property type="term" value="P:rRNA processing"/>
    <property type="evidence" value="ECO:0007669"/>
    <property type="project" value="UniProtKB-UniRule"/>
</dbReference>
<dbReference type="CDD" id="cd01027">
    <property type="entry name" value="TOPRIM_RNase_M5_like"/>
    <property type="match status" value="1"/>
</dbReference>
<dbReference type="OrthoDB" id="9791329at2"/>
<dbReference type="NCBIfam" id="TIGR00334">
    <property type="entry name" value="5S_RNA_mat_M5"/>
    <property type="match status" value="1"/>
</dbReference>
<dbReference type="Pfam" id="PF13331">
    <property type="entry name" value="DUF4093"/>
    <property type="match status" value="1"/>
</dbReference>
<evidence type="ECO:0000256" key="9">
    <source>
        <dbReference type="ARBA" id="ARBA00022842"/>
    </source>
</evidence>
<dbReference type="GO" id="GO:0005737">
    <property type="term" value="C:cytoplasm"/>
    <property type="evidence" value="ECO:0007669"/>
    <property type="project" value="UniProtKB-SubCell"/>
</dbReference>
<keyword evidence="7 11" id="KW-0255">Endonuclease</keyword>
<evidence type="ECO:0000259" key="13">
    <source>
        <dbReference type="PROSITE" id="PS50880"/>
    </source>
</evidence>
<reference evidence="14 15" key="1">
    <citation type="submission" date="2010-08" db="EMBL/GenBank/DDBJ databases">
        <authorList>
            <person name="Weinstock G."/>
            <person name="Sodergren E."/>
            <person name="Clifton S."/>
            <person name="Fulton L."/>
            <person name="Fulton B."/>
            <person name="Courtney L."/>
            <person name="Fronick C."/>
            <person name="Harrison M."/>
            <person name="Strong C."/>
            <person name="Farmer C."/>
            <person name="Delahaunty K."/>
            <person name="Markovic C."/>
            <person name="Hall O."/>
            <person name="Minx P."/>
            <person name="Tomlinson C."/>
            <person name="Mitreva M."/>
            <person name="Hou S."/>
            <person name="Chen J."/>
            <person name="Wollam A."/>
            <person name="Pepin K.H."/>
            <person name="Johnson M."/>
            <person name="Bhonagiri V."/>
            <person name="Zhang X."/>
            <person name="Suruliraj S."/>
            <person name="Warren W."/>
            <person name="Chinwalla A."/>
            <person name="Mardis E.R."/>
            <person name="Wilson R.K."/>
        </authorList>
    </citation>
    <scope>NUCLEOTIDE SEQUENCE [LARGE SCALE GENOMIC DNA]</scope>
    <source>
        <strain evidence="14 15">F0359</strain>
    </source>
</reference>
<evidence type="ECO:0000313" key="15">
    <source>
        <dbReference type="Proteomes" id="UP000003195"/>
    </source>
</evidence>
<comment type="catalytic activity">
    <reaction evidence="11">
        <text>Endonucleolytic cleavage of RNA, removing 21 and 42 nucleotides, respectively, from the 5'- and 3'-termini of a 5S-rRNA precursor.</text>
        <dbReference type="EC" id="3.1.26.8"/>
    </reaction>
</comment>
<evidence type="ECO:0000256" key="7">
    <source>
        <dbReference type="ARBA" id="ARBA00022759"/>
    </source>
</evidence>
<dbReference type="EMBL" id="AECS01000039">
    <property type="protein sequence ID" value="EFQ03538.1"/>
    <property type="molecule type" value="Genomic_DNA"/>
</dbReference>
<dbReference type="Proteomes" id="UP000003195">
    <property type="component" value="Unassembled WGS sequence"/>
</dbReference>
<dbReference type="InterPro" id="IPR004466">
    <property type="entry name" value="RNase_M5"/>
</dbReference>
<dbReference type="GO" id="GO:0019843">
    <property type="term" value="F:rRNA binding"/>
    <property type="evidence" value="ECO:0007669"/>
    <property type="project" value="UniProtKB-KW"/>
</dbReference>
<keyword evidence="9" id="KW-0460">Magnesium</keyword>
<dbReference type="AlphaFoldDB" id="E2ZDH6"/>
<keyword evidence="10 11" id="KW-0694">RNA-binding</keyword>
<organism evidence="14 15">
    <name type="scientific">Megasphaera micronuciformis F0359</name>
    <dbReference type="NCBI Taxonomy" id="706434"/>
    <lineage>
        <taxon>Bacteria</taxon>
        <taxon>Bacillati</taxon>
        <taxon>Bacillota</taxon>
        <taxon>Negativicutes</taxon>
        <taxon>Veillonellales</taxon>
        <taxon>Veillonellaceae</taxon>
        <taxon>Megasphaera</taxon>
    </lineage>
</organism>
<keyword evidence="8 11" id="KW-0378">Hydrolase</keyword>
<dbReference type="GO" id="GO:0046872">
    <property type="term" value="F:metal ion binding"/>
    <property type="evidence" value="ECO:0007669"/>
    <property type="project" value="UniProtKB-KW"/>
</dbReference>
<dbReference type="InterPro" id="IPR006171">
    <property type="entry name" value="TOPRIM_dom"/>
</dbReference>
<keyword evidence="3 11" id="KW-0698">rRNA processing</keyword>
<accession>E2ZDH6</accession>
<dbReference type="Pfam" id="PF01751">
    <property type="entry name" value="Toprim"/>
    <property type="match status" value="1"/>
</dbReference>
<dbReference type="GO" id="GO:0043822">
    <property type="term" value="F:ribonuclease M5 activity"/>
    <property type="evidence" value="ECO:0007669"/>
    <property type="project" value="UniProtKB-UniRule"/>
</dbReference>
<evidence type="ECO:0000313" key="14">
    <source>
        <dbReference type="EMBL" id="EFQ03538.1"/>
    </source>
</evidence>
<keyword evidence="5" id="KW-0479">Metal-binding</keyword>
<protein>
    <recommendedName>
        <fullName evidence="11 12">Ribonuclease M5</fullName>
        <ecNumber evidence="11 12">3.1.26.8</ecNumber>
    </recommendedName>
    <alternativeName>
        <fullName evidence="11">RNase M5</fullName>
    </alternativeName>
    <alternativeName>
        <fullName evidence="11">Ribosomal RNA terminal maturase M5</fullName>
    </alternativeName>
</protein>
<evidence type="ECO:0000256" key="6">
    <source>
        <dbReference type="ARBA" id="ARBA00022730"/>
    </source>
</evidence>
<dbReference type="Gene3D" id="3.40.1360.10">
    <property type="match status" value="1"/>
</dbReference>
<dbReference type="InterPro" id="IPR025156">
    <property type="entry name" value="RNase_M5_C"/>
</dbReference>
<dbReference type="RefSeq" id="WP_006942697.1">
    <property type="nucleotide sequence ID" value="NZ_GL538208.1"/>
</dbReference>
<evidence type="ECO:0000256" key="4">
    <source>
        <dbReference type="ARBA" id="ARBA00022722"/>
    </source>
</evidence>
<dbReference type="HOGENOM" id="CLU_109405_0_0_9"/>
<dbReference type="PROSITE" id="PS50880">
    <property type="entry name" value="TOPRIM"/>
    <property type="match status" value="1"/>
</dbReference>
<comment type="caution">
    <text evidence="14">The sequence shown here is derived from an EMBL/GenBank/DDBJ whole genome shotgun (WGS) entry which is preliminary data.</text>
</comment>
<keyword evidence="2 11" id="KW-0690">Ribosome biogenesis</keyword>